<name>A0ABW6GWT5_9ACTN</name>
<dbReference type="PANTHER" id="PTHR21310:SF42">
    <property type="entry name" value="BIFUNCTIONAL AAC_APH"/>
    <property type="match status" value="1"/>
</dbReference>
<reference evidence="3 4" key="1">
    <citation type="submission" date="2024-09" db="EMBL/GenBank/DDBJ databases">
        <title>The Natural Products Discovery Center: Release of the First 8490 Sequenced Strains for Exploring Actinobacteria Biosynthetic Diversity.</title>
        <authorList>
            <person name="Kalkreuter E."/>
            <person name="Kautsar S.A."/>
            <person name="Yang D."/>
            <person name="Bader C.D."/>
            <person name="Teijaro C.N."/>
            <person name="Fluegel L."/>
            <person name="Davis C.M."/>
            <person name="Simpson J.R."/>
            <person name="Lauterbach L."/>
            <person name="Steele A.D."/>
            <person name="Gui C."/>
            <person name="Meng S."/>
            <person name="Li G."/>
            <person name="Viehrig K."/>
            <person name="Ye F."/>
            <person name="Su P."/>
            <person name="Kiefer A.F."/>
            <person name="Nichols A."/>
            <person name="Cepeda A.J."/>
            <person name="Yan W."/>
            <person name="Fan B."/>
            <person name="Jiang Y."/>
            <person name="Adhikari A."/>
            <person name="Zheng C.-J."/>
            <person name="Schuster L."/>
            <person name="Cowan T.M."/>
            <person name="Smanski M.J."/>
            <person name="Chevrette M.G."/>
            <person name="De Carvalho L.P.S."/>
            <person name="Shen B."/>
        </authorList>
    </citation>
    <scope>NUCLEOTIDE SEQUENCE [LARGE SCALE GENOMIC DNA]</scope>
    <source>
        <strain evidence="3 4">NPDC058753</strain>
    </source>
</reference>
<dbReference type="CDD" id="cd05155">
    <property type="entry name" value="APH_ChoK_like_1"/>
    <property type="match status" value="1"/>
</dbReference>
<dbReference type="InterPro" id="IPR011009">
    <property type="entry name" value="Kinase-like_dom_sf"/>
</dbReference>
<evidence type="ECO:0000256" key="1">
    <source>
        <dbReference type="SAM" id="MobiDB-lite"/>
    </source>
</evidence>
<keyword evidence="4" id="KW-1185">Reference proteome</keyword>
<dbReference type="EC" id="2.7.-.-" evidence="3"/>
<dbReference type="Pfam" id="PF01636">
    <property type="entry name" value="APH"/>
    <property type="match status" value="1"/>
</dbReference>
<evidence type="ECO:0000313" key="3">
    <source>
        <dbReference type="EMBL" id="MFE1357166.1"/>
    </source>
</evidence>
<dbReference type="InterPro" id="IPR002575">
    <property type="entry name" value="Aminoglycoside_PTrfase"/>
</dbReference>
<dbReference type="Proteomes" id="UP001599542">
    <property type="component" value="Unassembled WGS sequence"/>
</dbReference>
<protein>
    <submittedName>
        <fullName evidence="3">Aminoglycoside phosphotransferase family protein</fullName>
        <ecNumber evidence="3">2.7.-.-</ecNumber>
    </submittedName>
</protein>
<feature type="domain" description="Aminoglycoside phosphotransferase" evidence="2">
    <location>
        <begin position="59"/>
        <end position="309"/>
    </location>
</feature>
<dbReference type="SUPFAM" id="SSF56112">
    <property type="entry name" value="Protein kinase-like (PK-like)"/>
    <property type="match status" value="1"/>
</dbReference>
<proteinExistence type="predicted"/>
<feature type="region of interest" description="Disordered" evidence="1">
    <location>
        <begin position="1"/>
        <end position="36"/>
    </location>
</feature>
<sequence length="350" mass="37319">MDTPPPARAPETGTGTGTDTDDRLDTNADANPDGRLDVDADTVRALLRQQHPDLAGLALRRVDGGWGNRMWRLGEEHAVRLPRDRHTPACLANETRWLPELAPRLPLPVPVPRRDGLPGAGYPYPWAVFSWVPGEPADHAPIAPAHGPRSATALADFLLALHRPAPADAPATTPRCGPLAPLGADVERRLAEFAQHLHHLAPGVRTEELRAVWTDAVAAPAWTGPPVWLYSDLHPANVVVVDGALGGIVDFDSLGTGDPACDLSAAWLLLPPGADRHCLEHWRTARPAGQRDATEATVRRARGWAVLRGLVLLGIGHAGLHGLPGGKPTWGPAGRAALEAVLAHFRHPDG</sequence>
<dbReference type="PANTHER" id="PTHR21310">
    <property type="entry name" value="AMINOGLYCOSIDE PHOSPHOTRANSFERASE-RELATED-RELATED"/>
    <property type="match status" value="1"/>
</dbReference>
<dbReference type="GO" id="GO:0016740">
    <property type="term" value="F:transferase activity"/>
    <property type="evidence" value="ECO:0007669"/>
    <property type="project" value="UniProtKB-KW"/>
</dbReference>
<organism evidence="3 4">
    <name type="scientific">Kitasatospora phosalacinea</name>
    <dbReference type="NCBI Taxonomy" id="2065"/>
    <lineage>
        <taxon>Bacteria</taxon>
        <taxon>Bacillati</taxon>
        <taxon>Actinomycetota</taxon>
        <taxon>Actinomycetes</taxon>
        <taxon>Kitasatosporales</taxon>
        <taxon>Streptomycetaceae</taxon>
        <taxon>Kitasatospora</taxon>
    </lineage>
</organism>
<feature type="compositionally biased region" description="Basic and acidic residues" evidence="1">
    <location>
        <begin position="20"/>
        <end position="36"/>
    </location>
</feature>
<dbReference type="InterPro" id="IPR051678">
    <property type="entry name" value="AGP_Transferase"/>
</dbReference>
<dbReference type="EMBL" id="JBHYPX010000131">
    <property type="protein sequence ID" value="MFE1357166.1"/>
    <property type="molecule type" value="Genomic_DNA"/>
</dbReference>
<evidence type="ECO:0000313" key="4">
    <source>
        <dbReference type="Proteomes" id="UP001599542"/>
    </source>
</evidence>
<keyword evidence="3" id="KW-0808">Transferase</keyword>
<dbReference type="Gene3D" id="3.90.1200.10">
    <property type="match status" value="1"/>
</dbReference>
<dbReference type="RefSeq" id="WP_380329972.1">
    <property type="nucleotide sequence ID" value="NZ_JBHYPW010000063.1"/>
</dbReference>
<gene>
    <name evidence="3" type="ORF">ACFW6T_34910</name>
</gene>
<accession>A0ABW6GWT5</accession>
<evidence type="ECO:0000259" key="2">
    <source>
        <dbReference type="Pfam" id="PF01636"/>
    </source>
</evidence>
<comment type="caution">
    <text evidence="3">The sequence shown here is derived from an EMBL/GenBank/DDBJ whole genome shotgun (WGS) entry which is preliminary data.</text>
</comment>
<dbReference type="Gene3D" id="3.30.200.20">
    <property type="entry name" value="Phosphorylase Kinase, domain 1"/>
    <property type="match status" value="1"/>
</dbReference>